<dbReference type="KEGG" id="dmo:Dmoj_GI15590"/>
<dbReference type="EC" id="3.4.21.-" evidence="6"/>
<dbReference type="InterPro" id="IPR043504">
    <property type="entry name" value="Peptidase_S1_PA_chymotrypsin"/>
</dbReference>
<organism evidence="6 7">
    <name type="scientific">Drosophila mojavensis</name>
    <name type="common">Fruit fly</name>
    <dbReference type="NCBI Taxonomy" id="7230"/>
    <lineage>
        <taxon>Eukaryota</taxon>
        <taxon>Metazoa</taxon>
        <taxon>Ecdysozoa</taxon>
        <taxon>Arthropoda</taxon>
        <taxon>Hexapoda</taxon>
        <taxon>Insecta</taxon>
        <taxon>Pterygota</taxon>
        <taxon>Neoptera</taxon>
        <taxon>Endopterygota</taxon>
        <taxon>Diptera</taxon>
        <taxon>Brachycera</taxon>
        <taxon>Muscomorpha</taxon>
        <taxon>Ephydroidea</taxon>
        <taxon>Drosophilidae</taxon>
        <taxon>Drosophila</taxon>
    </lineage>
</organism>
<evidence type="ECO:0000313" key="7">
    <source>
        <dbReference type="Proteomes" id="UP000009192"/>
    </source>
</evidence>
<evidence type="ECO:0000256" key="1">
    <source>
        <dbReference type="ARBA" id="ARBA00022729"/>
    </source>
</evidence>
<dbReference type="OrthoDB" id="7883519at2759"/>
<dbReference type="Gene3D" id="2.40.10.10">
    <property type="entry name" value="Trypsin-like serine proteases"/>
    <property type="match status" value="1"/>
</dbReference>
<keyword evidence="6" id="KW-0378">Hydrolase</keyword>
<feature type="region of interest" description="Disordered" evidence="3">
    <location>
        <begin position="88"/>
        <end position="111"/>
    </location>
</feature>
<dbReference type="OMA" id="CERPSHA"/>
<evidence type="ECO:0000256" key="2">
    <source>
        <dbReference type="ARBA" id="ARBA00023157"/>
    </source>
</evidence>
<reference evidence="6 7" key="1">
    <citation type="journal article" date="2007" name="Nature">
        <title>Evolution of genes and genomes on the Drosophila phylogeny.</title>
        <authorList>
            <consortium name="Drosophila 12 Genomes Consortium"/>
            <person name="Clark A.G."/>
            <person name="Eisen M.B."/>
            <person name="Smith D.R."/>
            <person name="Bergman C.M."/>
            <person name="Oliver B."/>
            <person name="Markow T.A."/>
            <person name="Kaufman T.C."/>
            <person name="Kellis M."/>
            <person name="Gelbart W."/>
            <person name="Iyer V.N."/>
            <person name="Pollard D.A."/>
            <person name="Sackton T.B."/>
            <person name="Larracuente A.M."/>
            <person name="Singh N.D."/>
            <person name="Abad J.P."/>
            <person name="Abt D.N."/>
            <person name="Adryan B."/>
            <person name="Aguade M."/>
            <person name="Akashi H."/>
            <person name="Anderson W.W."/>
            <person name="Aquadro C.F."/>
            <person name="Ardell D.H."/>
            <person name="Arguello R."/>
            <person name="Artieri C.G."/>
            <person name="Barbash D.A."/>
            <person name="Barker D."/>
            <person name="Barsanti P."/>
            <person name="Batterham P."/>
            <person name="Batzoglou S."/>
            <person name="Begun D."/>
            <person name="Bhutkar A."/>
            <person name="Blanco E."/>
            <person name="Bosak S.A."/>
            <person name="Bradley R.K."/>
            <person name="Brand A.D."/>
            <person name="Brent M.R."/>
            <person name="Brooks A.N."/>
            <person name="Brown R.H."/>
            <person name="Butlin R.K."/>
            <person name="Caggese C."/>
            <person name="Calvi B.R."/>
            <person name="Bernardo de Carvalho A."/>
            <person name="Caspi A."/>
            <person name="Castrezana S."/>
            <person name="Celniker S.E."/>
            <person name="Chang J.L."/>
            <person name="Chapple C."/>
            <person name="Chatterji S."/>
            <person name="Chinwalla A."/>
            <person name="Civetta A."/>
            <person name="Clifton S.W."/>
            <person name="Comeron J.M."/>
            <person name="Costello J.C."/>
            <person name="Coyne J.A."/>
            <person name="Daub J."/>
            <person name="David R.G."/>
            <person name="Delcher A.L."/>
            <person name="Delehaunty K."/>
            <person name="Do C.B."/>
            <person name="Ebling H."/>
            <person name="Edwards K."/>
            <person name="Eickbush T."/>
            <person name="Evans J.D."/>
            <person name="Filipski A."/>
            <person name="Findeiss S."/>
            <person name="Freyhult E."/>
            <person name="Fulton L."/>
            <person name="Fulton R."/>
            <person name="Garcia A.C."/>
            <person name="Gardiner A."/>
            <person name="Garfield D.A."/>
            <person name="Garvin B.E."/>
            <person name="Gibson G."/>
            <person name="Gilbert D."/>
            <person name="Gnerre S."/>
            <person name="Godfrey J."/>
            <person name="Good R."/>
            <person name="Gotea V."/>
            <person name="Gravely B."/>
            <person name="Greenberg A.J."/>
            <person name="Griffiths-Jones S."/>
            <person name="Gross S."/>
            <person name="Guigo R."/>
            <person name="Gustafson E.A."/>
            <person name="Haerty W."/>
            <person name="Hahn M.W."/>
            <person name="Halligan D.L."/>
            <person name="Halpern A.L."/>
            <person name="Halter G.M."/>
            <person name="Han M.V."/>
            <person name="Heger A."/>
            <person name="Hillier L."/>
            <person name="Hinrichs A.S."/>
            <person name="Holmes I."/>
            <person name="Hoskins R.A."/>
            <person name="Hubisz M.J."/>
            <person name="Hultmark D."/>
            <person name="Huntley M.A."/>
            <person name="Jaffe D.B."/>
            <person name="Jagadeeshan S."/>
            <person name="Jeck W.R."/>
            <person name="Johnson J."/>
            <person name="Jones C.D."/>
            <person name="Jordan W.C."/>
            <person name="Karpen G.H."/>
            <person name="Kataoka E."/>
            <person name="Keightley P.D."/>
            <person name="Kheradpour P."/>
            <person name="Kirkness E.F."/>
            <person name="Koerich L.B."/>
            <person name="Kristiansen K."/>
            <person name="Kudrna D."/>
            <person name="Kulathinal R.J."/>
            <person name="Kumar S."/>
            <person name="Kwok R."/>
            <person name="Lander E."/>
            <person name="Langley C.H."/>
            <person name="Lapoint R."/>
            <person name="Lazzaro B.P."/>
            <person name="Lee S.J."/>
            <person name="Levesque L."/>
            <person name="Li R."/>
            <person name="Lin C.F."/>
            <person name="Lin M.F."/>
            <person name="Lindblad-Toh K."/>
            <person name="Llopart A."/>
            <person name="Long M."/>
            <person name="Low L."/>
            <person name="Lozovsky E."/>
            <person name="Lu J."/>
            <person name="Luo M."/>
            <person name="Machado C.A."/>
            <person name="Makalowski W."/>
            <person name="Marzo M."/>
            <person name="Matsuda M."/>
            <person name="Matzkin L."/>
            <person name="McAllister B."/>
            <person name="McBride C.S."/>
            <person name="McKernan B."/>
            <person name="McKernan K."/>
            <person name="Mendez-Lago M."/>
            <person name="Minx P."/>
            <person name="Mollenhauer M.U."/>
            <person name="Montooth K."/>
            <person name="Mount S.M."/>
            <person name="Mu X."/>
            <person name="Myers E."/>
            <person name="Negre B."/>
            <person name="Newfeld S."/>
            <person name="Nielsen R."/>
            <person name="Noor M.A."/>
            <person name="O'Grady P."/>
            <person name="Pachter L."/>
            <person name="Papaceit M."/>
            <person name="Parisi M.J."/>
            <person name="Parisi M."/>
            <person name="Parts L."/>
            <person name="Pedersen J.S."/>
            <person name="Pesole G."/>
            <person name="Phillippy A.M."/>
            <person name="Ponting C.P."/>
            <person name="Pop M."/>
            <person name="Porcelli D."/>
            <person name="Powell J.R."/>
            <person name="Prohaska S."/>
            <person name="Pruitt K."/>
            <person name="Puig M."/>
            <person name="Quesneville H."/>
            <person name="Ram K.R."/>
            <person name="Rand D."/>
            <person name="Rasmussen M.D."/>
            <person name="Reed L.K."/>
            <person name="Reenan R."/>
            <person name="Reily A."/>
            <person name="Remington K.A."/>
            <person name="Rieger T.T."/>
            <person name="Ritchie M.G."/>
            <person name="Robin C."/>
            <person name="Rogers Y.H."/>
            <person name="Rohde C."/>
            <person name="Rozas J."/>
            <person name="Rubenfield M.J."/>
            <person name="Ruiz A."/>
            <person name="Russo S."/>
            <person name="Salzberg S.L."/>
            <person name="Sanchez-Gracia A."/>
            <person name="Saranga D.J."/>
            <person name="Sato H."/>
            <person name="Schaeffer S.W."/>
            <person name="Schatz M.C."/>
            <person name="Schlenke T."/>
            <person name="Schwartz R."/>
            <person name="Segarra C."/>
            <person name="Singh R.S."/>
            <person name="Sirot L."/>
            <person name="Sirota M."/>
            <person name="Sisneros N.B."/>
            <person name="Smith C.D."/>
            <person name="Smith T.F."/>
            <person name="Spieth J."/>
            <person name="Stage D.E."/>
            <person name="Stark A."/>
            <person name="Stephan W."/>
            <person name="Strausberg R.L."/>
            <person name="Strempel S."/>
            <person name="Sturgill D."/>
            <person name="Sutton G."/>
            <person name="Sutton G.G."/>
            <person name="Tao W."/>
            <person name="Teichmann S."/>
            <person name="Tobari Y.N."/>
            <person name="Tomimura Y."/>
            <person name="Tsolas J.M."/>
            <person name="Valente V.L."/>
            <person name="Venter E."/>
            <person name="Venter J.C."/>
            <person name="Vicario S."/>
            <person name="Vieira F.G."/>
            <person name="Vilella A.J."/>
            <person name="Villasante A."/>
            <person name="Walenz B."/>
            <person name="Wang J."/>
            <person name="Wasserman M."/>
            <person name="Watts T."/>
            <person name="Wilson D."/>
            <person name="Wilson R.K."/>
            <person name="Wing R.A."/>
            <person name="Wolfner M.F."/>
            <person name="Wong A."/>
            <person name="Wong G.K."/>
            <person name="Wu C.I."/>
            <person name="Wu G."/>
            <person name="Yamamoto D."/>
            <person name="Yang H.P."/>
            <person name="Yang S.P."/>
            <person name="Yorke J.A."/>
            <person name="Yoshida K."/>
            <person name="Zdobnov E."/>
            <person name="Zhang P."/>
            <person name="Zhang Y."/>
            <person name="Zimin A.V."/>
            <person name="Baldwin J."/>
            <person name="Abdouelleil A."/>
            <person name="Abdulkadir J."/>
            <person name="Abebe A."/>
            <person name="Abera B."/>
            <person name="Abreu J."/>
            <person name="Acer S.C."/>
            <person name="Aftuck L."/>
            <person name="Alexander A."/>
            <person name="An P."/>
            <person name="Anderson E."/>
            <person name="Anderson S."/>
            <person name="Arachi H."/>
            <person name="Azer M."/>
            <person name="Bachantsang P."/>
            <person name="Barry A."/>
            <person name="Bayul T."/>
            <person name="Berlin A."/>
            <person name="Bessette D."/>
            <person name="Bloom T."/>
            <person name="Blye J."/>
            <person name="Boguslavskiy L."/>
            <person name="Bonnet C."/>
            <person name="Boukhgalter B."/>
            <person name="Bourzgui I."/>
            <person name="Brown A."/>
            <person name="Cahill P."/>
            <person name="Channer S."/>
            <person name="Cheshatsang Y."/>
            <person name="Chuda L."/>
            <person name="Citroen M."/>
            <person name="Collymore A."/>
            <person name="Cooke P."/>
            <person name="Costello M."/>
            <person name="D'Aco K."/>
            <person name="Daza R."/>
            <person name="De Haan G."/>
            <person name="DeGray S."/>
            <person name="DeMaso C."/>
            <person name="Dhargay N."/>
            <person name="Dooley K."/>
            <person name="Dooley E."/>
            <person name="Doricent M."/>
            <person name="Dorje P."/>
            <person name="Dorjee K."/>
            <person name="Dupes A."/>
            <person name="Elong R."/>
            <person name="Falk J."/>
            <person name="Farina A."/>
            <person name="Faro S."/>
            <person name="Ferguson D."/>
            <person name="Fisher S."/>
            <person name="Foley C.D."/>
            <person name="Franke A."/>
            <person name="Friedrich D."/>
            <person name="Gadbois L."/>
            <person name="Gearin G."/>
            <person name="Gearin C.R."/>
            <person name="Giannoukos G."/>
            <person name="Goode T."/>
            <person name="Graham J."/>
            <person name="Grandbois E."/>
            <person name="Grewal S."/>
            <person name="Gyaltsen K."/>
            <person name="Hafez N."/>
            <person name="Hagos B."/>
            <person name="Hall J."/>
            <person name="Henson C."/>
            <person name="Hollinger A."/>
            <person name="Honan T."/>
            <person name="Huard M.D."/>
            <person name="Hughes L."/>
            <person name="Hurhula B."/>
            <person name="Husby M.E."/>
            <person name="Kamat A."/>
            <person name="Kanga B."/>
            <person name="Kashin S."/>
            <person name="Khazanovich D."/>
            <person name="Kisner P."/>
            <person name="Lance K."/>
            <person name="Lara M."/>
            <person name="Lee W."/>
            <person name="Lennon N."/>
            <person name="Letendre F."/>
            <person name="LeVine R."/>
            <person name="Lipovsky A."/>
            <person name="Liu X."/>
            <person name="Liu J."/>
            <person name="Liu S."/>
            <person name="Lokyitsang T."/>
            <person name="Lokyitsang Y."/>
            <person name="Lubonja R."/>
            <person name="Lui A."/>
            <person name="MacDonald P."/>
            <person name="Magnisalis V."/>
            <person name="Maru K."/>
            <person name="Matthews C."/>
            <person name="McCusker W."/>
            <person name="McDonough S."/>
            <person name="Mehta T."/>
            <person name="Meldrim J."/>
            <person name="Meneus L."/>
            <person name="Mihai O."/>
            <person name="Mihalev A."/>
            <person name="Mihova T."/>
            <person name="Mittelman R."/>
            <person name="Mlenga V."/>
            <person name="Montmayeur A."/>
            <person name="Mulrain L."/>
            <person name="Navidi A."/>
            <person name="Naylor J."/>
            <person name="Negash T."/>
            <person name="Nguyen T."/>
            <person name="Nguyen N."/>
            <person name="Nicol R."/>
            <person name="Norbu C."/>
            <person name="Norbu N."/>
            <person name="Novod N."/>
            <person name="O'Neill B."/>
            <person name="Osman S."/>
            <person name="Markiewicz E."/>
            <person name="Oyono O.L."/>
            <person name="Patti C."/>
            <person name="Phunkhang P."/>
            <person name="Pierre F."/>
            <person name="Priest M."/>
            <person name="Raghuraman S."/>
            <person name="Rege F."/>
            <person name="Reyes R."/>
            <person name="Rise C."/>
            <person name="Rogov P."/>
            <person name="Ross K."/>
            <person name="Ryan E."/>
            <person name="Settipalli S."/>
            <person name="Shea T."/>
            <person name="Sherpa N."/>
            <person name="Shi L."/>
            <person name="Shih D."/>
            <person name="Sparrow T."/>
            <person name="Spaulding J."/>
            <person name="Stalker J."/>
            <person name="Stange-Thomann N."/>
            <person name="Stavropoulos S."/>
            <person name="Stone C."/>
            <person name="Strader C."/>
            <person name="Tesfaye S."/>
            <person name="Thomson T."/>
            <person name="Thoulutsang Y."/>
            <person name="Thoulutsang D."/>
            <person name="Topham K."/>
            <person name="Topping I."/>
            <person name="Tsamla T."/>
            <person name="Vassiliev H."/>
            <person name="Vo A."/>
            <person name="Wangchuk T."/>
            <person name="Wangdi T."/>
            <person name="Weiand M."/>
            <person name="Wilkinson J."/>
            <person name="Wilson A."/>
            <person name="Yadav S."/>
            <person name="Young G."/>
            <person name="Yu Q."/>
            <person name="Zembek L."/>
            <person name="Zhong D."/>
            <person name="Zimmer A."/>
            <person name="Zwirko Z."/>
            <person name="Jaffe D.B."/>
            <person name="Alvarez P."/>
            <person name="Brockman W."/>
            <person name="Butler J."/>
            <person name="Chin C."/>
            <person name="Gnerre S."/>
            <person name="Grabherr M."/>
            <person name="Kleber M."/>
            <person name="Mauceli E."/>
            <person name="MacCallum I."/>
        </authorList>
    </citation>
    <scope>NUCLEOTIDE SEQUENCE [LARGE SCALE GENOMIC DNA]</scope>
    <source>
        <strain evidence="7">Tucson 15081-1352.22</strain>
    </source>
</reference>
<dbReference type="InParanoid" id="B4L3N3"/>
<protein>
    <submittedName>
        <fullName evidence="6">Uncharacterized protein, isoform A</fullName>
        <ecNumber evidence="6">3.4.21.-</ecNumber>
    </submittedName>
</protein>
<feature type="signal peptide" evidence="4">
    <location>
        <begin position="1"/>
        <end position="22"/>
    </location>
</feature>
<keyword evidence="7" id="KW-1185">Reference proteome</keyword>
<dbReference type="SMART" id="SM00680">
    <property type="entry name" value="CLIP"/>
    <property type="match status" value="2"/>
</dbReference>
<feature type="chain" id="PRO_5002815099" evidence="4">
    <location>
        <begin position="23"/>
        <end position="485"/>
    </location>
</feature>
<evidence type="ECO:0000259" key="5">
    <source>
        <dbReference type="SMART" id="SM00680"/>
    </source>
</evidence>
<keyword evidence="1 4" id="KW-0732">Signal</keyword>
<feature type="domain" description="Clip" evidence="5">
    <location>
        <begin position="153"/>
        <end position="200"/>
    </location>
</feature>
<name>B4L3N3_DROMO</name>
<keyword evidence="2" id="KW-1015">Disulfide bond</keyword>
<gene>
    <name evidence="6" type="primary">Dmoj\GI15590</name>
    <name evidence="6" type="ORF">Dmoj_GI15590</name>
</gene>
<feature type="compositionally biased region" description="Low complexity" evidence="3">
    <location>
        <begin position="88"/>
        <end position="109"/>
    </location>
</feature>
<feature type="domain" description="Clip" evidence="5">
    <location>
        <begin position="32"/>
        <end position="79"/>
    </location>
</feature>
<evidence type="ECO:0000313" key="6">
    <source>
        <dbReference type="EMBL" id="EDW07161.1"/>
    </source>
</evidence>
<dbReference type="SUPFAM" id="SSF50494">
    <property type="entry name" value="Trypsin-like serine proteases"/>
    <property type="match status" value="1"/>
</dbReference>
<sequence length="485" mass="52008">MARVSSVISALFWLCLRSGCSSYYSLQVGDPCPTRGYRSSCQPAEQCSTLGPFIRSGRLSVESVLNCGYTIAGEKICCPLEDAATTTTTTTTTATTTTTSTTTTAAPTTESPPWLSLFKTSREYVERSVAEQAPASRDSIIFPDTSTLSGAACQTPLYEGSCETASRCRSLKPLLLQQRLHDDDIQTCRDGTLEEIICCPANLPAVPRGQVGTATRICLPETTASQIETRALYDDESAAANAARLLPHYKHLAALAYPNAAHDGYVHSCTALVLTPQLLVSGADCGRPSHAVFGVADMRDVDDEEDFIAVVDRVAVYRDDLAVLRLTQPLPVDQSSAPHISLAPMCTQFELTRLQISGQLLATAWAKGNASDCPLYELPMRLLPTEACKDIANAIVAQDVPASHLCLEPIHANALIASNSSSCAPCPTAVASVLHLLRPSGRRCVLGVATPTVGHNCDAKAMYYTSLLSTQLFVFVEQQQKAKRL</sequence>
<dbReference type="HOGENOM" id="CLU_570211_0_0_1"/>
<dbReference type="GO" id="GO:0016787">
    <property type="term" value="F:hydrolase activity"/>
    <property type="evidence" value="ECO:0007669"/>
    <property type="project" value="UniProtKB-KW"/>
</dbReference>
<accession>B4L3N3</accession>
<evidence type="ECO:0000256" key="3">
    <source>
        <dbReference type="SAM" id="MobiDB-lite"/>
    </source>
</evidence>
<proteinExistence type="predicted"/>
<dbReference type="Proteomes" id="UP000009192">
    <property type="component" value="Unassembled WGS sequence"/>
</dbReference>
<dbReference type="InterPro" id="IPR009003">
    <property type="entry name" value="Peptidase_S1_PA"/>
</dbReference>
<dbReference type="eggNOG" id="ENOG502T9CK">
    <property type="taxonomic scope" value="Eukaryota"/>
</dbReference>
<dbReference type="InterPro" id="IPR022700">
    <property type="entry name" value="CLIP"/>
</dbReference>
<dbReference type="EMBL" id="CH933810">
    <property type="protein sequence ID" value="EDW07161.1"/>
    <property type="molecule type" value="Genomic_DNA"/>
</dbReference>
<dbReference type="AlphaFoldDB" id="B4L3N3"/>
<dbReference type="PhylomeDB" id="B4L3N3"/>
<evidence type="ECO:0000256" key="4">
    <source>
        <dbReference type="SAM" id="SignalP"/>
    </source>
</evidence>